<dbReference type="SUPFAM" id="SSF47384">
    <property type="entry name" value="Homodimeric domain of signal transducing histidine kinase"/>
    <property type="match status" value="1"/>
</dbReference>
<dbReference type="PROSITE" id="PS50109">
    <property type="entry name" value="HIS_KIN"/>
    <property type="match status" value="1"/>
</dbReference>
<dbReference type="EMBL" id="JAHZSS010000016">
    <property type="protein sequence ID" value="MBW8191952.1"/>
    <property type="molecule type" value="Genomic_DNA"/>
</dbReference>
<feature type="modified residue" description="4-aspartylphosphate" evidence="13">
    <location>
        <position position="1506"/>
    </location>
</feature>
<dbReference type="InterPro" id="IPR011006">
    <property type="entry name" value="CheY-like_superfamily"/>
</dbReference>
<dbReference type="Gene3D" id="1.20.120.160">
    <property type="entry name" value="HPT domain"/>
    <property type="match status" value="1"/>
</dbReference>
<organism evidence="19 20">
    <name type="scientific">Neiella holothuriorum</name>
    <dbReference type="NCBI Taxonomy" id="2870530"/>
    <lineage>
        <taxon>Bacteria</taxon>
        <taxon>Pseudomonadati</taxon>
        <taxon>Pseudomonadota</taxon>
        <taxon>Gammaproteobacteria</taxon>
        <taxon>Alteromonadales</taxon>
        <taxon>Echinimonadaceae</taxon>
        <taxon>Neiella</taxon>
    </lineage>
</organism>
<dbReference type="SUPFAM" id="SSF53850">
    <property type="entry name" value="Periplasmic binding protein-like II"/>
    <property type="match status" value="3"/>
</dbReference>
<dbReference type="Pfam" id="PF02518">
    <property type="entry name" value="HATPase_c"/>
    <property type="match status" value="1"/>
</dbReference>
<feature type="transmembrane region" description="Helical" evidence="15">
    <location>
        <begin position="12"/>
        <end position="34"/>
    </location>
</feature>
<feature type="domain" description="Response regulatory" evidence="17">
    <location>
        <begin position="1457"/>
        <end position="1571"/>
    </location>
</feature>
<proteinExistence type="predicted"/>
<dbReference type="InterPro" id="IPR001638">
    <property type="entry name" value="Solute-binding_3/MltF_N"/>
</dbReference>
<dbReference type="SMART" id="SM00388">
    <property type="entry name" value="HisKA"/>
    <property type="match status" value="1"/>
</dbReference>
<dbReference type="Pfam" id="PF01627">
    <property type="entry name" value="Hpt"/>
    <property type="match status" value="1"/>
</dbReference>
<dbReference type="CDD" id="cd16922">
    <property type="entry name" value="HATPase_EvgS-ArcB-TorS-like"/>
    <property type="match status" value="1"/>
</dbReference>
<dbReference type="PROSITE" id="PS50110">
    <property type="entry name" value="RESPONSE_REGULATORY"/>
    <property type="match status" value="2"/>
</dbReference>
<dbReference type="SUPFAM" id="SSF47226">
    <property type="entry name" value="Histidine-containing phosphotransfer domain, HPT domain"/>
    <property type="match status" value="1"/>
</dbReference>
<protein>
    <recommendedName>
        <fullName evidence="3">histidine kinase</fullName>
        <ecNumber evidence="3">2.7.13.3</ecNumber>
    </recommendedName>
</protein>
<dbReference type="InterPro" id="IPR008207">
    <property type="entry name" value="Sig_transdc_His_kin_Hpt_dom"/>
</dbReference>
<dbReference type="Gene3D" id="3.30.565.10">
    <property type="entry name" value="Histidine kinase-like ATPase, C-terminal domain"/>
    <property type="match status" value="1"/>
</dbReference>
<feature type="domain" description="Histidine kinase" evidence="16">
    <location>
        <begin position="1074"/>
        <end position="1295"/>
    </location>
</feature>
<keyword evidence="20" id="KW-1185">Reference proteome</keyword>
<dbReference type="InterPro" id="IPR036097">
    <property type="entry name" value="HisK_dim/P_sf"/>
</dbReference>
<evidence type="ECO:0000256" key="4">
    <source>
        <dbReference type="ARBA" id="ARBA00022475"/>
    </source>
</evidence>
<dbReference type="Proteomes" id="UP001166251">
    <property type="component" value="Unassembled WGS sequence"/>
</dbReference>
<evidence type="ECO:0000256" key="8">
    <source>
        <dbReference type="ARBA" id="ARBA00022840"/>
    </source>
</evidence>
<evidence type="ECO:0000256" key="14">
    <source>
        <dbReference type="SAM" id="Coils"/>
    </source>
</evidence>
<evidence type="ECO:0000256" key="10">
    <source>
        <dbReference type="ARBA" id="ARBA00023012"/>
    </source>
</evidence>
<dbReference type="EC" id="2.7.13.3" evidence="3"/>
<dbReference type="SUPFAM" id="SSF55874">
    <property type="entry name" value="ATPase domain of HSP90 chaperone/DNA topoisomerase II/histidine kinase"/>
    <property type="match status" value="1"/>
</dbReference>
<keyword evidence="7" id="KW-0547">Nucleotide-binding</keyword>
<keyword evidence="10" id="KW-0902">Two-component regulatory system</keyword>
<dbReference type="InterPro" id="IPR003594">
    <property type="entry name" value="HATPase_dom"/>
</dbReference>
<comment type="catalytic activity">
    <reaction evidence="1">
        <text>ATP + protein L-histidine = ADP + protein N-phospho-L-histidine.</text>
        <dbReference type="EC" id="2.7.13.3"/>
    </reaction>
</comment>
<evidence type="ECO:0000313" key="19">
    <source>
        <dbReference type="EMBL" id="MBW8191952.1"/>
    </source>
</evidence>
<dbReference type="Gene3D" id="3.40.50.2300">
    <property type="match status" value="2"/>
</dbReference>
<dbReference type="SMART" id="SM00387">
    <property type="entry name" value="HATPase_c"/>
    <property type="match status" value="1"/>
</dbReference>
<keyword evidence="5 13" id="KW-0597">Phosphoprotein</keyword>
<dbReference type="SMART" id="SM00062">
    <property type="entry name" value="PBPb"/>
    <property type="match status" value="2"/>
</dbReference>
<dbReference type="CDD" id="cd00082">
    <property type="entry name" value="HisKA"/>
    <property type="match status" value="1"/>
</dbReference>
<evidence type="ECO:0000256" key="2">
    <source>
        <dbReference type="ARBA" id="ARBA00004651"/>
    </source>
</evidence>
<dbReference type="SUPFAM" id="SSF52172">
    <property type="entry name" value="CheY-like"/>
    <property type="match status" value="2"/>
</dbReference>
<name>A0ABS7EHX7_9GAMM</name>
<comment type="caution">
    <text evidence="19">The sequence shown here is derived from an EMBL/GenBank/DDBJ whole genome shotgun (WGS) entry which is preliminary data.</text>
</comment>
<evidence type="ECO:0000256" key="6">
    <source>
        <dbReference type="ARBA" id="ARBA00022692"/>
    </source>
</evidence>
<evidence type="ECO:0000259" key="18">
    <source>
        <dbReference type="PROSITE" id="PS50894"/>
    </source>
</evidence>
<dbReference type="InterPro" id="IPR001789">
    <property type="entry name" value="Sig_transdc_resp-reg_receiver"/>
</dbReference>
<comment type="subcellular location">
    <subcellularLocation>
        <location evidence="2">Cell membrane</location>
        <topology evidence="2">Multi-pass membrane protein</topology>
    </subcellularLocation>
</comment>
<keyword evidence="11 15" id="KW-0472">Membrane</keyword>
<dbReference type="Pfam" id="PF00497">
    <property type="entry name" value="SBP_bac_3"/>
    <property type="match status" value="1"/>
</dbReference>
<evidence type="ECO:0000256" key="13">
    <source>
        <dbReference type="PROSITE-ProRule" id="PRU00169"/>
    </source>
</evidence>
<dbReference type="InterPro" id="IPR036890">
    <property type="entry name" value="HATPase_C_sf"/>
</dbReference>
<dbReference type="Pfam" id="PF00072">
    <property type="entry name" value="Response_reg"/>
    <property type="match status" value="2"/>
</dbReference>
<evidence type="ECO:0000256" key="3">
    <source>
        <dbReference type="ARBA" id="ARBA00012438"/>
    </source>
</evidence>
<reference evidence="19" key="1">
    <citation type="submission" date="2021-07" db="EMBL/GenBank/DDBJ databases">
        <title>Neiella marina sp. nov., isolated from the intestinal content of sea cucumber Apostichopus japonicus.</title>
        <authorList>
            <person name="Bai X."/>
        </authorList>
    </citation>
    <scope>NUCLEOTIDE SEQUENCE</scope>
    <source>
        <strain evidence="19">126</strain>
    </source>
</reference>
<dbReference type="CDD" id="cd01007">
    <property type="entry name" value="PBP2_BvgS_HisK_like"/>
    <property type="match status" value="2"/>
</dbReference>
<sequence>METTRLASFPAIYRCFGAVLAWLVLAQICLYHPISTARDLSYLSEQEQLWIQRTPSIRVAPDANIYPYAFIGDNGEFAGISRNYLNEISKLTGITFKYQLGLTWSQMMDGIANHDIDVVPMIFVDDAKRSFINFSNDYIHHSEYLFTDESAPRLGYTSALSGRSIAVVEGFQLETWLSQRYPNIPLVRYKSVAHCLRAVNTGEVFGTIIDLPTALYLKKTLQLSNVRQNMQISERRHIPIHMGISKQHPLLTSIINKTLKKIPLATKNAIARHWLADSQSKRALTGAFGYGRRPFMYDQSSELGAEFAVVRHVLSQMGYRINRAEQIPVSRSVSVLNDDESIDFSVTPYLPDDDDYYYSEPFIDLEVAALTQKKDGINLASIQDLKGLKVSAYRRAKEQLDEEYLQLIEANHLEYMEYTSIPNSIDHFLKGDAQVLVSNPKMLHWAIQHSGTTNIKTEDISEHQIFSHQYGLRVAFRNETLRDKFNTALARLKSTPEYSDILNLYFNSDFTLQIERADLIAEVIAPYVFNNDISGLNSILHIFQQDSNIKAIRVESESPKSVLIRLQQHNGELTAVEAINAEDLVVISKESYYQEAGSSLMVGRIHLYLQADTPQQINSAHIPDLSQFNFLSSEQLTYLRQRYESYGLSGQLLNLTYEERSWLAQNPVIQVAVDPAALPLESFDGNGNFIGIVADYLSLLSEQSGIVFEPVEVASWSESVTLIEQRSTPMASAAIGNPLLALDYLAAQPFVTSDVAFAIHQSAADRYSPDQLTGLKIGIIRGASQTDVIMDNYPGVDWQLLDNTQQALQQVSSGQLDGTVDSLVVLNYLIQTKGLTNLKIGGKFNHAVASTLYTLKSEKLLRGIIAKAQRTISQQQRDTIVLNWVPDNVVEKADYTLVWRIGAGAFVILLVVIVWNRKLSAHIRAREAAEAKLQQREQLLFTILNSAPIGVAIMQRQVFVFSNQTFNDLIGCQTGDTYQPGKHSYYCDEELRQQHIQLRKDQGFVATTEIELCRPDGSKFRCLTSFSDTEFRSQQATLVWCYDINKIALLTQQLSQAKEDAEQANQAKSDFLANMSHEIRTPMNAIIGMTHLALNGDLPRKSKNYLRKVEHAAASLLGIINDILDFSKIEAGKLDMEVLDISLRDILDNLLTLIQVKAQQKGVELVIDIGADVPNNLMGDPLRISQILTNLASNAIKFTDHGEIIFSVRLLQQTADQCQLCFSVKDTGIGISPEQQRKLFQSFTQADSSTTRQYGGTGLGLTICRKLVELMGGNIWIESEIGQGSNFQFNAWLKLNPDRAASRALGSANSLADLTVLVVDDNEPASEVMSSIISSFGCEVFTANSGAAAVDMAVAAPIDVAIVDWNMPEMDGIETCQQLRQNKPELHCILISAYDHQGFRHKAEQAGINSYLPKPITASVIYNELIRQAGLDLALYQSDADQHKQQQLQRQQLSQCHILLVEDNELNQELALELLSDLGVSAKLANNGEEAIAMAKQESFDGILMDIQMPIMDGYSATQAIRKFLPDLPIIAMTANAMAGDREKVLQAQMNDYISKPIDFDAMIATMAKWFNAGSAPRAEASDIEQTTSPQEQADELAVLDQQAGLSTCNNKVALYHKLLAKFISGQAQFANEFRQAWGELDWQTATRLAHTLKGNAGNIGALQLRQSADVLEINCQKNLDAGATPNNDFEASNEHIETLLLNCDKHLQQATDKIQQLLDSSADSSSSNASLSQDGINILAEHINKVRLLLSDYDAEAVDLIEQLAEYDYPAAIAQQLERIEHHAGEYDFDTALAELEQLAITIEQLNI</sequence>
<feature type="modified residue" description="Phosphohistidine" evidence="12">
    <location>
        <position position="1651"/>
    </location>
</feature>
<dbReference type="CDD" id="cd17546">
    <property type="entry name" value="REC_hyHK_CKI1_RcsC-like"/>
    <property type="match status" value="2"/>
</dbReference>
<keyword evidence="8" id="KW-0067">ATP-binding</keyword>
<dbReference type="Gene3D" id="1.10.287.130">
    <property type="match status" value="1"/>
</dbReference>
<accession>A0ABS7EHX7</accession>
<evidence type="ECO:0000259" key="17">
    <source>
        <dbReference type="PROSITE" id="PS50110"/>
    </source>
</evidence>
<keyword evidence="14" id="KW-0175">Coiled coil</keyword>
<dbReference type="InterPro" id="IPR004358">
    <property type="entry name" value="Sig_transdc_His_kin-like_C"/>
</dbReference>
<dbReference type="SUPFAM" id="SSF55785">
    <property type="entry name" value="PYP-like sensor domain (PAS domain)"/>
    <property type="match status" value="1"/>
</dbReference>
<dbReference type="PRINTS" id="PR00344">
    <property type="entry name" value="BCTRLSENSOR"/>
</dbReference>
<dbReference type="Gene3D" id="3.40.190.10">
    <property type="entry name" value="Periplasmic binding protein-like II"/>
    <property type="match status" value="6"/>
</dbReference>
<dbReference type="Pfam" id="PF00512">
    <property type="entry name" value="HisKA"/>
    <property type="match status" value="1"/>
</dbReference>
<evidence type="ECO:0000259" key="16">
    <source>
        <dbReference type="PROSITE" id="PS50109"/>
    </source>
</evidence>
<feature type="modified residue" description="4-aspartylphosphate" evidence="13">
    <location>
        <position position="1364"/>
    </location>
</feature>
<feature type="domain" description="HPt" evidence="18">
    <location>
        <begin position="1612"/>
        <end position="1715"/>
    </location>
</feature>
<dbReference type="PANTHER" id="PTHR45339:SF1">
    <property type="entry name" value="HYBRID SIGNAL TRANSDUCTION HISTIDINE KINASE J"/>
    <property type="match status" value="1"/>
</dbReference>
<evidence type="ECO:0000256" key="7">
    <source>
        <dbReference type="ARBA" id="ARBA00022741"/>
    </source>
</evidence>
<keyword evidence="4" id="KW-1003">Cell membrane</keyword>
<feature type="coiled-coil region" evidence="14">
    <location>
        <begin position="1047"/>
        <end position="1074"/>
    </location>
</feature>
<evidence type="ECO:0000256" key="9">
    <source>
        <dbReference type="ARBA" id="ARBA00022989"/>
    </source>
</evidence>
<dbReference type="InterPro" id="IPR035965">
    <property type="entry name" value="PAS-like_dom_sf"/>
</dbReference>
<evidence type="ECO:0000313" key="20">
    <source>
        <dbReference type="Proteomes" id="UP001166251"/>
    </source>
</evidence>
<keyword evidence="6 15" id="KW-0812">Transmembrane</keyword>
<dbReference type="InterPro" id="IPR005467">
    <property type="entry name" value="His_kinase_dom"/>
</dbReference>
<keyword evidence="9 15" id="KW-1133">Transmembrane helix</keyword>
<evidence type="ECO:0000256" key="11">
    <source>
        <dbReference type="ARBA" id="ARBA00023136"/>
    </source>
</evidence>
<dbReference type="Gene3D" id="3.30.450.20">
    <property type="entry name" value="PAS domain"/>
    <property type="match status" value="1"/>
</dbReference>
<gene>
    <name evidence="19" type="ORF">K0504_12975</name>
</gene>
<evidence type="ECO:0000256" key="12">
    <source>
        <dbReference type="PROSITE-ProRule" id="PRU00110"/>
    </source>
</evidence>
<dbReference type="InterPro" id="IPR003661">
    <property type="entry name" value="HisK_dim/P_dom"/>
</dbReference>
<evidence type="ECO:0000256" key="5">
    <source>
        <dbReference type="ARBA" id="ARBA00022553"/>
    </source>
</evidence>
<dbReference type="PROSITE" id="PS50894">
    <property type="entry name" value="HPT"/>
    <property type="match status" value="1"/>
</dbReference>
<dbReference type="RefSeq" id="WP_220104626.1">
    <property type="nucleotide sequence ID" value="NZ_JAHZSS010000016.1"/>
</dbReference>
<feature type="domain" description="Response regulatory" evidence="17">
    <location>
        <begin position="1315"/>
        <end position="1429"/>
    </location>
</feature>
<evidence type="ECO:0000256" key="15">
    <source>
        <dbReference type="SAM" id="Phobius"/>
    </source>
</evidence>
<dbReference type="SMART" id="SM00448">
    <property type="entry name" value="REC"/>
    <property type="match status" value="2"/>
</dbReference>
<dbReference type="InterPro" id="IPR036641">
    <property type="entry name" value="HPT_dom_sf"/>
</dbReference>
<dbReference type="CDD" id="cd00088">
    <property type="entry name" value="HPT"/>
    <property type="match status" value="1"/>
</dbReference>
<dbReference type="PANTHER" id="PTHR45339">
    <property type="entry name" value="HYBRID SIGNAL TRANSDUCTION HISTIDINE KINASE J"/>
    <property type="match status" value="1"/>
</dbReference>
<evidence type="ECO:0000256" key="1">
    <source>
        <dbReference type="ARBA" id="ARBA00000085"/>
    </source>
</evidence>